<sequence length="143" mass="15990">MAYVEQDSLDLNRLKAMVKTALEDAGFAAFEEYTDFESRGVESCLAVWAVSGLNIEQAGHRVINSSGAFRGEIGFQLKLMGHYGNFDDYAEFDDRCFTLCAALACLRSCGRCGVKLGAARSDMQQRRITRYAEVVFRVCMKEE</sequence>
<dbReference type="RefSeq" id="WP_002853066.1">
    <property type="nucleotide sequence ID" value="NZ_ADKM02000130.1"/>
</dbReference>
<evidence type="ECO:0000313" key="1">
    <source>
        <dbReference type="EMBL" id="EGC01472.1"/>
    </source>
</evidence>
<name>E9SH79_RUMAL</name>
<dbReference type="Proteomes" id="UP000004259">
    <property type="component" value="Unassembled WGS sequence"/>
</dbReference>
<reference evidence="1 2" key="1">
    <citation type="submission" date="2011-02" db="EMBL/GenBank/DDBJ databases">
        <authorList>
            <person name="Nelson K.E."/>
            <person name="Sutton G."/>
            <person name="Torralba M."/>
            <person name="Durkin S."/>
            <person name="Harkins D."/>
            <person name="Montgomery R."/>
            <person name="Ziemer C."/>
            <person name="Klaassens E."/>
            <person name="Ocuiv P."/>
            <person name="Morrison M."/>
        </authorList>
    </citation>
    <scope>NUCLEOTIDE SEQUENCE [LARGE SCALE GENOMIC DNA]</scope>
    <source>
        <strain evidence="1 2">8</strain>
    </source>
</reference>
<comment type="caution">
    <text evidence="1">The sequence shown here is derived from an EMBL/GenBank/DDBJ whole genome shotgun (WGS) entry which is preliminary data.</text>
</comment>
<accession>E9SH79</accession>
<organism evidence="1 2">
    <name type="scientific">Ruminococcus albus 8</name>
    <dbReference type="NCBI Taxonomy" id="246199"/>
    <lineage>
        <taxon>Bacteria</taxon>
        <taxon>Bacillati</taxon>
        <taxon>Bacillota</taxon>
        <taxon>Clostridia</taxon>
        <taxon>Eubacteriales</taxon>
        <taxon>Oscillospiraceae</taxon>
        <taxon>Ruminococcus</taxon>
    </lineage>
</organism>
<protein>
    <submittedName>
        <fullName evidence="1">Conserved domain protein</fullName>
    </submittedName>
</protein>
<dbReference type="OrthoDB" id="1820785at2"/>
<dbReference type="STRING" id="246199.CUS_7607"/>
<gene>
    <name evidence="1" type="ORF">CUS_7607</name>
</gene>
<dbReference type="EMBL" id="ADKM02000130">
    <property type="protein sequence ID" value="EGC01472.1"/>
    <property type="molecule type" value="Genomic_DNA"/>
</dbReference>
<proteinExistence type="predicted"/>
<dbReference type="AlphaFoldDB" id="E9SH79"/>
<keyword evidence="2" id="KW-1185">Reference proteome</keyword>
<evidence type="ECO:0000313" key="2">
    <source>
        <dbReference type="Proteomes" id="UP000004259"/>
    </source>
</evidence>